<proteinExistence type="predicted"/>
<comment type="caution">
    <text evidence="2">The sequence shown here is derived from an EMBL/GenBank/DDBJ whole genome shotgun (WGS) entry which is preliminary data.</text>
</comment>
<feature type="compositionally biased region" description="Basic and acidic residues" evidence="1">
    <location>
        <begin position="608"/>
        <end position="622"/>
    </location>
</feature>
<gene>
    <name evidence="2" type="ORF">SE37_09955</name>
</gene>
<evidence type="ECO:0000256" key="1">
    <source>
        <dbReference type="SAM" id="MobiDB-lite"/>
    </source>
</evidence>
<feature type="region of interest" description="Disordered" evidence="1">
    <location>
        <begin position="1"/>
        <end position="48"/>
    </location>
</feature>
<name>A0A0C1QQG5_9BACT</name>
<dbReference type="Proteomes" id="UP000031433">
    <property type="component" value="Unassembled WGS sequence"/>
</dbReference>
<evidence type="ECO:0000313" key="2">
    <source>
        <dbReference type="EMBL" id="KIE42932.1"/>
    </source>
</evidence>
<dbReference type="EMBL" id="JXBL01000001">
    <property type="protein sequence ID" value="KIE42932.1"/>
    <property type="molecule type" value="Genomic_DNA"/>
</dbReference>
<sequence length="980" mass="104907">MTSQKAGPKPINTARRPERPAPVSSPARPGTPAGPVRQLQQTIGNRRTGEVLKAATAADATGETAPGIMELKGMPTFVPPPPIADFLKERTRGNVNVRFGSLAAGPLEVRRAGERYSVQEQAIPLTHPLFTGALAPSLIVAVGDGGKIRGRVGFDGEKGDLAALIRKTPDLVGLGALDLSRLGSAINTLENGALHLGIKGTQIRMGGAFTGTLTLEAVNEAITFEGSAAVTVRGLASGSLELKRSTEGIVTGMATVGLTLPKGFSGNVAVGWDGRAITGEGKVGYTGEKFSGEVLLRLMEKGAAARLEAAGTAREGTPAPAATVGPRSDKVDYVVFGEGDLTFAFTDWLNGTAHVIVDPRGNLTVIGKITPQKEFILFPQKDFNKDLFKVEARASYGIPVVGNIFIFANVGMGAFAKLGPAKFYNIVVEGTYSTDPKKAQNFTVQGSLNISAAAGLRLRGEAGAGLEILSHDIKAGAGVNALAGIRGYAEATPVIGYREKGAEGEDKKGEFFIRGDMEIAAQPFLGLSGDLFVEIDAPWWSPVPDKRWTWPLGGKEWPMGGSFGVGATVDYVFGSGQAPSVEFKPVEFSAEKFMTDLYSDKATGGSGDKGEKKGAWKEKNTRAAEPPPKQAKKGAAQEGEAPKQSPAKARVTPGGPKKAKKPADPNARTADGKTVRQYQAEAEKGGKKPGTKEPEKKADKPATDVAARMGRVKTALDQALAYAEKTGIGLDELNTVLKSIRRRKEYGLKDLKARDGGENWIVAATLNPTQDLKTVKKKGKAAGAGDLYHEKPFPIPSCKEHAGAGAKHKTLYTGRAKADKLFHEKRDRKTGQVGKWESWARQNLSEPLRKKAADLGMSDRDIVRPRFNRAGEKMTFHIDHIVEYQLQGDDETENYWMLRGSENSSSGSTLKAAIAAVRAESDKKRKEDKQPATARIFFKNPVLDGNAEDTIYWRKSEIKKGDHIAAYEKHRDSLKKQLKE</sequence>
<organism evidence="2 3">
    <name type="scientific">Geobacter soli</name>
    <dbReference type="NCBI Taxonomy" id="1510391"/>
    <lineage>
        <taxon>Bacteria</taxon>
        <taxon>Pseudomonadati</taxon>
        <taxon>Thermodesulfobacteriota</taxon>
        <taxon>Desulfuromonadia</taxon>
        <taxon>Geobacterales</taxon>
        <taxon>Geobacteraceae</taxon>
        <taxon>Geobacter</taxon>
    </lineage>
</organism>
<dbReference type="AlphaFoldDB" id="A0A0C1QQG5"/>
<evidence type="ECO:0000313" key="3">
    <source>
        <dbReference type="Proteomes" id="UP000031433"/>
    </source>
</evidence>
<feature type="compositionally biased region" description="Basic and acidic residues" evidence="1">
    <location>
        <begin position="681"/>
        <end position="702"/>
    </location>
</feature>
<keyword evidence="3" id="KW-1185">Reference proteome</keyword>
<protein>
    <submittedName>
        <fullName evidence="2">Uncharacterized protein</fullName>
    </submittedName>
</protein>
<feature type="region of interest" description="Disordered" evidence="1">
    <location>
        <begin position="599"/>
        <end position="706"/>
    </location>
</feature>
<dbReference type="RefSeq" id="WP_039645946.1">
    <property type="nucleotide sequence ID" value="NZ_JXBL01000001.1"/>
</dbReference>
<reference evidence="2 3" key="1">
    <citation type="submission" date="2015-01" db="EMBL/GenBank/DDBJ databases">
        <title>Genome sequence of the anaerobic bacterium Geobacter soli GSS01, a dissimilatory Fe(III) reducer from soil.</title>
        <authorList>
            <person name="Yang G."/>
            <person name="Zhou S."/>
        </authorList>
    </citation>
    <scope>NUCLEOTIDE SEQUENCE [LARGE SCALE GENOMIC DNA]</scope>
    <source>
        <strain evidence="2 3">GSS01</strain>
    </source>
</reference>
<accession>A0A0C1QQG5</accession>